<keyword evidence="1" id="KW-0812">Transmembrane</keyword>
<reference evidence="3 4" key="1">
    <citation type="journal article" date="2018" name="Arch. Microbiol.">
        <title>New insights into the metabolic potential of the phototrophic purple bacterium Rhodopila globiformis DSM 161(T) from its draft genome sequence and evidence for a vanadium-dependent nitrogenase.</title>
        <authorList>
            <person name="Imhoff J.F."/>
            <person name="Rahn T."/>
            <person name="Kunzel S."/>
            <person name="Neulinger S.C."/>
        </authorList>
    </citation>
    <scope>NUCLEOTIDE SEQUENCE [LARGE SCALE GENOMIC DNA]</scope>
    <source>
        <strain evidence="3 4">DSM 16996</strain>
    </source>
</reference>
<feature type="transmembrane region" description="Helical" evidence="1">
    <location>
        <begin position="60"/>
        <end position="89"/>
    </location>
</feature>
<dbReference type="EMBL" id="NHSJ01000041">
    <property type="protein sequence ID" value="PPQ32237.1"/>
    <property type="molecule type" value="Genomic_DNA"/>
</dbReference>
<evidence type="ECO:0000313" key="4">
    <source>
        <dbReference type="Proteomes" id="UP000239089"/>
    </source>
</evidence>
<dbReference type="SUPFAM" id="SSF53474">
    <property type="entry name" value="alpha/beta-Hydrolases"/>
    <property type="match status" value="1"/>
</dbReference>
<organism evidence="3 4">
    <name type="scientific">Rhodoblastus sphagnicola</name>
    <dbReference type="NCBI Taxonomy" id="333368"/>
    <lineage>
        <taxon>Bacteria</taxon>
        <taxon>Pseudomonadati</taxon>
        <taxon>Pseudomonadota</taxon>
        <taxon>Alphaproteobacteria</taxon>
        <taxon>Hyphomicrobiales</taxon>
        <taxon>Rhodoblastaceae</taxon>
        <taxon>Rhodoblastus</taxon>
    </lineage>
</organism>
<dbReference type="Proteomes" id="UP000239089">
    <property type="component" value="Unassembled WGS sequence"/>
</dbReference>
<keyword evidence="1" id="KW-1133">Transmembrane helix</keyword>
<evidence type="ECO:0000256" key="1">
    <source>
        <dbReference type="SAM" id="Phobius"/>
    </source>
</evidence>
<proteinExistence type="predicted"/>
<dbReference type="PANTHER" id="PTHR37946:SF1">
    <property type="entry name" value="SLL1969 PROTEIN"/>
    <property type="match status" value="1"/>
</dbReference>
<keyword evidence="1" id="KW-0472">Membrane</keyword>
<comment type="caution">
    <text evidence="3">The sequence shown here is derived from an EMBL/GenBank/DDBJ whole genome shotgun (WGS) entry which is preliminary data.</text>
</comment>
<evidence type="ECO:0000313" key="3">
    <source>
        <dbReference type="EMBL" id="PPQ32237.1"/>
    </source>
</evidence>
<dbReference type="PANTHER" id="PTHR37946">
    <property type="entry name" value="SLL1969 PROTEIN"/>
    <property type="match status" value="1"/>
</dbReference>
<dbReference type="InterPro" id="IPR000073">
    <property type="entry name" value="AB_hydrolase_1"/>
</dbReference>
<name>A0A2S6NCA5_9HYPH</name>
<feature type="domain" description="AB hydrolase-1" evidence="2">
    <location>
        <begin position="137"/>
        <end position="237"/>
    </location>
</feature>
<dbReference type="InterPro" id="IPR029058">
    <property type="entry name" value="AB_hydrolase_fold"/>
</dbReference>
<accession>A0A2S6NCA5</accession>
<gene>
    <name evidence="3" type="ORF">CCR94_06180</name>
</gene>
<keyword evidence="4" id="KW-1185">Reference proteome</keyword>
<evidence type="ECO:0000259" key="2">
    <source>
        <dbReference type="Pfam" id="PF00561"/>
    </source>
</evidence>
<dbReference type="AlphaFoldDB" id="A0A2S6NCA5"/>
<dbReference type="Pfam" id="PF00561">
    <property type="entry name" value="Abhydrolase_1"/>
    <property type="match status" value="1"/>
</dbReference>
<protein>
    <recommendedName>
        <fullName evidence="2">AB hydrolase-1 domain-containing protein</fullName>
    </recommendedName>
</protein>
<sequence length="335" mass="36238">MRNPRVHNSVAAGKNNDADQKRAAWRALMLTIILRIVLVLILVVAASLGHLTKMLFGFEAGLVVLLVCFFGLQTAIPLGALALSAPGFLRIAPPQRRWLASAREVLEFWRAFVLLMPFENFWMSEEKPLAHAPDDIPVVLIPGYACNRALWFDLKRDLEEAGRQVAAVTFAWPFADIDLLARQLEQRIALVREQTGATQVLLVGHSLGGLVARAYLARHGGAGVAGLITLATPHHGARLAKFAPGPCGRQMEAKSAWLAALNAQEPPVPVHAFWSGRDEFVSPPESARLPGAGETCAPLYGHYSVLRHPDVLKKVLSASAAPAKAKETVADTVSA</sequence>
<dbReference type="Gene3D" id="3.40.50.1820">
    <property type="entry name" value="alpha/beta hydrolase"/>
    <property type="match status" value="1"/>
</dbReference>
<feature type="transmembrane region" description="Helical" evidence="1">
    <location>
        <begin position="27"/>
        <end position="48"/>
    </location>
</feature>